<gene>
    <name evidence="2" type="ORF">A1O7_06452</name>
</gene>
<dbReference type="GeneID" id="19181029"/>
<keyword evidence="1" id="KW-0812">Transmembrane</keyword>
<dbReference type="VEuPathDB" id="FungiDB:A1O7_06452"/>
<keyword evidence="1" id="KW-0472">Membrane</keyword>
<dbReference type="OrthoDB" id="5207033at2759"/>
<feature type="transmembrane region" description="Helical" evidence="1">
    <location>
        <begin position="86"/>
        <end position="108"/>
    </location>
</feature>
<evidence type="ECO:0000256" key="1">
    <source>
        <dbReference type="SAM" id="Phobius"/>
    </source>
</evidence>
<dbReference type="HOGENOM" id="CLU_1740348_0_0_1"/>
<dbReference type="RefSeq" id="XP_007758644.1">
    <property type="nucleotide sequence ID" value="XM_007760454.1"/>
</dbReference>
<dbReference type="Gene3D" id="1.20.58.340">
    <property type="entry name" value="Magnesium transport protein CorA, transmembrane region"/>
    <property type="match status" value="1"/>
</dbReference>
<sequence>MCGCPDATGTTPVKSNCLYNQMIFWLGILQYLGRRAQSLKERLSNEINLGLNLVVQPDSRETVLISRHTASTSSAARRDSAETKTIAAVTLAFLPATFVCTIFSMSFFTFNVGDESGQKHWLTRTRFWIYWLITVPPTILTLSSWKPGDP</sequence>
<proteinExistence type="predicted"/>
<organism evidence="2 3">
    <name type="scientific">Cladophialophora yegresii CBS 114405</name>
    <dbReference type="NCBI Taxonomy" id="1182544"/>
    <lineage>
        <taxon>Eukaryota</taxon>
        <taxon>Fungi</taxon>
        <taxon>Dikarya</taxon>
        <taxon>Ascomycota</taxon>
        <taxon>Pezizomycotina</taxon>
        <taxon>Eurotiomycetes</taxon>
        <taxon>Chaetothyriomycetidae</taxon>
        <taxon>Chaetothyriales</taxon>
        <taxon>Herpotrichiellaceae</taxon>
        <taxon>Cladophialophora</taxon>
    </lineage>
</organism>
<accession>W9W3A6</accession>
<dbReference type="STRING" id="1182544.W9W3A6"/>
<evidence type="ECO:0000313" key="3">
    <source>
        <dbReference type="Proteomes" id="UP000019473"/>
    </source>
</evidence>
<name>W9W3A6_9EURO</name>
<feature type="transmembrane region" description="Helical" evidence="1">
    <location>
        <begin position="128"/>
        <end position="145"/>
    </location>
</feature>
<dbReference type="Proteomes" id="UP000019473">
    <property type="component" value="Unassembled WGS sequence"/>
</dbReference>
<comment type="caution">
    <text evidence="2">The sequence shown here is derived from an EMBL/GenBank/DDBJ whole genome shotgun (WGS) entry which is preliminary data.</text>
</comment>
<keyword evidence="3" id="KW-1185">Reference proteome</keyword>
<reference evidence="2 3" key="1">
    <citation type="submission" date="2013-03" db="EMBL/GenBank/DDBJ databases">
        <title>The Genome Sequence of Cladophialophora yegresii CBS 114405.</title>
        <authorList>
            <consortium name="The Broad Institute Genomics Platform"/>
            <person name="Cuomo C."/>
            <person name="de Hoog S."/>
            <person name="Gorbushina A."/>
            <person name="Walker B."/>
            <person name="Young S.K."/>
            <person name="Zeng Q."/>
            <person name="Gargeya S."/>
            <person name="Fitzgerald M."/>
            <person name="Haas B."/>
            <person name="Abouelleil A."/>
            <person name="Allen A.W."/>
            <person name="Alvarado L."/>
            <person name="Arachchi H.M."/>
            <person name="Berlin A.M."/>
            <person name="Chapman S.B."/>
            <person name="Gainer-Dewar J."/>
            <person name="Goldberg J."/>
            <person name="Griggs A."/>
            <person name="Gujja S."/>
            <person name="Hansen M."/>
            <person name="Howarth C."/>
            <person name="Imamovic A."/>
            <person name="Ireland A."/>
            <person name="Larimer J."/>
            <person name="McCowan C."/>
            <person name="Murphy C."/>
            <person name="Pearson M."/>
            <person name="Poon T.W."/>
            <person name="Priest M."/>
            <person name="Roberts A."/>
            <person name="Saif S."/>
            <person name="Shea T."/>
            <person name="Sisk P."/>
            <person name="Sykes S."/>
            <person name="Wortman J."/>
            <person name="Nusbaum C."/>
            <person name="Birren B."/>
        </authorList>
    </citation>
    <scope>NUCLEOTIDE SEQUENCE [LARGE SCALE GENOMIC DNA]</scope>
    <source>
        <strain evidence="2 3">CBS 114405</strain>
    </source>
</reference>
<dbReference type="AlphaFoldDB" id="W9W3A6"/>
<evidence type="ECO:0000313" key="2">
    <source>
        <dbReference type="EMBL" id="EXJ59021.1"/>
    </source>
</evidence>
<dbReference type="EMBL" id="AMGW01000004">
    <property type="protein sequence ID" value="EXJ59021.1"/>
    <property type="molecule type" value="Genomic_DNA"/>
</dbReference>
<keyword evidence="1" id="KW-1133">Transmembrane helix</keyword>
<protein>
    <submittedName>
        <fullName evidence="2">Uncharacterized protein</fullName>
    </submittedName>
</protein>